<proteinExistence type="predicted"/>
<organism evidence="1 2">
    <name type="scientific">Sediminibacterium roseum</name>
    <dbReference type="NCBI Taxonomy" id="1978412"/>
    <lineage>
        <taxon>Bacteria</taxon>
        <taxon>Pseudomonadati</taxon>
        <taxon>Bacteroidota</taxon>
        <taxon>Chitinophagia</taxon>
        <taxon>Chitinophagales</taxon>
        <taxon>Chitinophagaceae</taxon>
        <taxon>Sediminibacterium</taxon>
    </lineage>
</organism>
<dbReference type="EMBL" id="JAACJS010000002">
    <property type="protein sequence ID" value="NCI48716.1"/>
    <property type="molecule type" value="Genomic_DNA"/>
</dbReference>
<sequence length="193" mass="21641">MNFCKTILLFVAFLLFSINTIGQQKLLENRNAIYSSLNAYVYTAGKEILARECEDGCFFIRFNVDANGFISNIQSNRGAWQALDTIVQSALRTTSGRWKGTKSNKPFVLPVLFNSGDCAPIGPNTPVTEILARIPKITDSTDMIKSMQKSMHYNFLHMNDFDHSEKSSPFTPGEPIECILLTPLYFTGPKIKV</sequence>
<evidence type="ECO:0000313" key="2">
    <source>
        <dbReference type="Proteomes" id="UP000753802"/>
    </source>
</evidence>
<reference evidence="1 2" key="1">
    <citation type="submission" date="2020-01" db="EMBL/GenBank/DDBJ databases">
        <title>Genome analysis.</title>
        <authorList>
            <person name="Wu S."/>
            <person name="Wang G."/>
        </authorList>
    </citation>
    <scope>NUCLEOTIDE SEQUENCE [LARGE SCALE GENOMIC DNA]</scope>
    <source>
        <strain evidence="1 2">SYL130</strain>
    </source>
</reference>
<comment type="caution">
    <text evidence="1">The sequence shown here is derived from an EMBL/GenBank/DDBJ whole genome shotgun (WGS) entry which is preliminary data.</text>
</comment>
<dbReference type="Proteomes" id="UP000753802">
    <property type="component" value="Unassembled WGS sequence"/>
</dbReference>
<protein>
    <recommendedName>
        <fullName evidence="3">TonB protein C-terminal</fullName>
    </recommendedName>
</protein>
<gene>
    <name evidence="1" type="ORF">GWC95_02185</name>
</gene>
<keyword evidence="2" id="KW-1185">Reference proteome</keyword>
<name>A0ABW9ZNQ9_9BACT</name>
<accession>A0ABW9ZNQ9</accession>
<evidence type="ECO:0000313" key="1">
    <source>
        <dbReference type="EMBL" id="NCI48716.1"/>
    </source>
</evidence>
<dbReference type="RefSeq" id="WP_161817030.1">
    <property type="nucleotide sequence ID" value="NZ_JAACJS010000002.1"/>
</dbReference>
<evidence type="ECO:0008006" key="3">
    <source>
        <dbReference type="Google" id="ProtNLM"/>
    </source>
</evidence>